<dbReference type="Proteomes" id="UP000014065">
    <property type="component" value="Unassembled WGS sequence"/>
</dbReference>
<accession>S2E0C5</accession>
<dbReference type="AlphaFoldDB" id="S2E0C5"/>
<organism evidence="1 2">
    <name type="scientific">Candidatus Nitrosarchaeum limnium BG20</name>
    <dbReference type="NCBI Taxonomy" id="859192"/>
    <lineage>
        <taxon>Archaea</taxon>
        <taxon>Nitrososphaerota</taxon>
        <taxon>Nitrososphaeria</taxon>
        <taxon>Nitrosopumilales</taxon>
        <taxon>Nitrosopumilaceae</taxon>
        <taxon>Nitrosarchaeum</taxon>
    </lineage>
</organism>
<keyword evidence="2" id="KW-1185">Reference proteome</keyword>
<protein>
    <recommendedName>
        <fullName evidence="3">DUF1802 family protein</fullName>
    </recommendedName>
</protein>
<dbReference type="RefSeq" id="WP_010195386.1">
    <property type="nucleotide sequence ID" value="NZ_AHJG01000314.1"/>
</dbReference>
<sequence length="181" mass="20951">MESLKEWATVVAALEDGVQTVLLRKGGILDVASGFKIETKKFPLFPTQEHQDYNHIKPEFHKYLEQVKINPPKTGFNRITSYAEILSEADISLDETIKKLSKFHIWSDSYINERKNWKPENPIKAVFLKVYKIPKVNTPLKSEYQGCKSWININEEIPVGKAVLSDKETESKLEEFKEIIR</sequence>
<dbReference type="Pfam" id="PF08819">
    <property type="entry name" value="DUF1802"/>
    <property type="match status" value="1"/>
</dbReference>
<evidence type="ECO:0008006" key="3">
    <source>
        <dbReference type="Google" id="ProtNLM"/>
    </source>
</evidence>
<proteinExistence type="predicted"/>
<dbReference type="OrthoDB" id="6842at2157"/>
<reference evidence="1 2" key="1">
    <citation type="journal article" date="2012" name="J. Bacteriol.">
        <title>Genome Sequence of "Candidatus Nitrosoarchaeum limnia" BG20, a Low-Salinity Ammonia-Oxidizing Archaeon from the San Francisco Bay Estuary.</title>
        <authorList>
            <person name="Mosier A.C."/>
            <person name="Allen E.E."/>
            <person name="Kim M."/>
            <person name="Ferriera S."/>
            <person name="Francis C.A."/>
        </authorList>
    </citation>
    <scope>NUCLEOTIDE SEQUENCE [LARGE SCALE GENOMIC DNA]</scope>
    <source>
        <strain evidence="1 2">BG20</strain>
    </source>
</reference>
<dbReference type="InterPro" id="IPR014923">
    <property type="entry name" value="DUF1802"/>
</dbReference>
<evidence type="ECO:0000313" key="1">
    <source>
        <dbReference type="EMBL" id="EPA04378.1"/>
    </source>
</evidence>
<evidence type="ECO:0000313" key="2">
    <source>
        <dbReference type="Proteomes" id="UP000014065"/>
    </source>
</evidence>
<name>S2E0C5_9ARCH</name>
<gene>
    <name evidence="1" type="ORF">BG20_I2292</name>
</gene>
<comment type="caution">
    <text evidence="1">The sequence shown here is derived from an EMBL/GenBank/DDBJ whole genome shotgun (WGS) entry which is preliminary data.</text>
</comment>
<dbReference type="EMBL" id="AHJG01000314">
    <property type="protein sequence ID" value="EPA04378.1"/>
    <property type="molecule type" value="Genomic_DNA"/>
</dbReference>